<comment type="caution">
    <text evidence="1">The sequence shown here is derived from an EMBL/GenBank/DDBJ whole genome shotgun (WGS) entry which is preliminary data.</text>
</comment>
<protein>
    <submittedName>
        <fullName evidence="1">Uncharacterized protein</fullName>
    </submittedName>
</protein>
<evidence type="ECO:0000313" key="2">
    <source>
        <dbReference type="Proteomes" id="UP000078090"/>
    </source>
</evidence>
<accession>A0A177LSY5</accession>
<reference evidence="1 2" key="1">
    <citation type="submission" date="2016-03" db="EMBL/GenBank/DDBJ databases">
        <authorList>
            <person name="Ploux O."/>
        </authorList>
    </citation>
    <scope>NUCLEOTIDE SEQUENCE [LARGE SCALE GENOMIC DNA]</scope>
    <source>
        <strain evidence="1 2">R-45363</strain>
    </source>
</reference>
<organism evidence="1 2">
    <name type="scientific">Methylomonas methanica</name>
    <dbReference type="NCBI Taxonomy" id="421"/>
    <lineage>
        <taxon>Bacteria</taxon>
        <taxon>Pseudomonadati</taxon>
        <taxon>Pseudomonadota</taxon>
        <taxon>Gammaproteobacteria</taxon>
        <taxon>Methylococcales</taxon>
        <taxon>Methylococcaceae</taxon>
        <taxon>Methylomonas</taxon>
    </lineage>
</organism>
<sequence>MEQLERTKRYLKRVEEIYTGIFSSSGHDKEAYDDDVISFFIHCYHVRDWIIHLNKMGVTARQVDRYIDEHRALRICADLANGSKHCKLTRSLRNDCQPHIAGKERRTSSWLTDSGGGEVMKCKYTVLSKTEFVDALELATECVQLWESYVRELAV</sequence>
<dbReference type="AlphaFoldDB" id="A0A177LSY5"/>
<gene>
    <name evidence="1" type="ORF">A1332_22820</name>
</gene>
<dbReference type="EMBL" id="LUUG01000133">
    <property type="protein sequence ID" value="OAH96450.1"/>
    <property type="molecule type" value="Genomic_DNA"/>
</dbReference>
<name>A0A177LSY5_METMH</name>
<dbReference type="Proteomes" id="UP000078090">
    <property type="component" value="Unassembled WGS sequence"/>
</dbReference>
<proteinExistence type="predicted"/>
<evidence type="ECO:0000313" key="1">
    <source>
        <dbReference type="EMBL" id="OAH96450.1"/>
    </source>
</evidence>